<gene>
    <name evidence="1" type="ordered locus">Plabr_0736</name>
</gene>
<dbReference type="KEGG" id="pbs:Plabr_0736"/>
<sequence length="206" mass="23191">MTNTKQWAASHGLCVDDIVSPVDDYNEPYNRTAEDIAIRAIILHCIAAVGYGVDPQPVIAWLKEQSIWGRGSRNEQVFLCTEDASGNECSNARWRQEAQWALLWVIGKVEALGLPTQTCDTERLVDEIMPALGESIDQFVSSAVLRPPAVVLGEEDRTYNLHCHARKAYLDGSMPDDLVYDVLFQRHYAFEWLSGDEDWDDVTTDT</sequence>
<name>F0SGS8_RUBBR</name>
<dbReference type="AlphaFoldDB" id="F0SGS8"/>
<evidence type="ECO:0000313" key="1">
    <source>
        <dbReference type="EMBL" id="ADY58363.1"/>
    </source>
</evidence>
<accession>F0SGS8</accession>
<keyword evidence="2" id="KW-1185">Reference proteome</keyword>
<dbReference type="RefSeq" id="WP_013627103.1">
    <property type="nucleotide sequence ID" value="NC_015174.1"/>
</dbReference>
<protein>
    <recommendedName>
        <fullName evidence="3">DUF4272 domain-containing protein</fullName>
    </recommendedName>
</protein>
<dbReference type="Pfam" id="PF14094">
    <property type="entry name" value="DUF4272"/>
    <property type="match status" value="1"/>
</dbReference>
<organism evidence="1 2">
    <name type="scientific">Rubinisphaera brasiliensis (strain ATCC 49424 / DSM 5305 / JCM 21570 / IAM 15109 / NBRC 103401 / IFAM 1448)</name>
    <name type="common">Planctomyces brasiliensis</name>
    <dbReference type="NCBI Taxonomy" id="756272"/>
    <lineage>
        <taxon>Bacteria</taxon>
        <taxon>Pseudomonadati</taxon>
        <taxon>Planctomycetota</taxon>
        <taxon>Planctomycetia</taxon>
        <taxon>Planctomycetales</taxon>
        <taxon>Planctomycetaceae</taxon>
        <taxon>Rubinisphaera</taxon>
    </lineage>
</organism>
<proteinExistence type="predicted"/>
<evidence type="ECO:0008006" key="3">
    <source>
        <dbReference type="Google" id="ProtNLM"/>
    </source>
</evidence>
<dbReference type="STRING" id="756272.Plabr_0736"/>
<evidence type="ECO:0000313" key="2">
    <source>
        <dbReference type="Proteomes" id="UP000006860"/>
    </source>
</evidence>
<dbReference type="InterPro" id="IPR025368">
    <property type="entry name" value="DUF4272"/>
</dbReference>
<dbReference type="EMBL" id="CP002546">
    <property type="protein sequence ID" value="ADY58363.1"/>
    <property type="molecule type" value="Genomic_DNA"/>
</dbReference>
<reference evidence="2" key="1">
    <citation type="submission" date="2011-02" db="EMBL/GenBank/DDBJ databases">
        <title>The complete genome of Planctomyces brasiliensis DSM 5305.</title>
        <authorList>
            <person name="Lucas S."/>
            <person name="Copeland A."/>
            <person name="Lapidus A."/>
            <person name="Bruce D."/>
            <person name="Goodwin L."/>
            <person name="Pitluck S."/>
            <person name="Kyrpides N."/>
            <person name="Mavromatis K."/>
            <person name="Pagani I."/>
            <person name="Ivanova N."/>
            <person name="Ovchinnikova G."/>
            <person name="Lu M."/>
            <person name="Detter J.C."/>
            <person name="Han C."/>
            <person name="Land M."/>
            <person name="Hauser L."/>
            <person name="Markowitz V."/>
            <person name="Cheng J.-F."/>
            <person name="Hugenholtz P."/>
            <person name="Woyke T."/>
            <person name="Wu D."/>
            <person name="Tindall B."/>
            <person name="Pomrenke H.G."/>
            <person name="Brambilla E."/>
            <person name="Klenk H.-P."/>
            <person name="Eisen J.A."/>
        </authorList>
    </citation>
    <scope>NUCLEOTIDE SEQUENCE [LARGE SCALE GENOMIC DNA]</scope>
    <source>
        <strain evidence="2">ATCC 49424 / DSM 5305 / JCM 21570 / NBRC 103401 / IFAM 1448</strain>
    </source>
</reference>
<dbReference type="HOGENOM" id="CLU_108537_0_0_0"/>
<dbReference type="Proteomes" id="UP000006860">
    <property type="component" value="Chromosome"/>
</dbReference>